<dbReference type="InterPro" id="IPR004268">
    <property type="entry name" value="MurJ"/>
</dbReference>
<protein>
    <submittedName>
        <fullName evidence="11">Lipid II flippase MurJ</fullName>
    </submittedName>
</protein>
<sequence length="98" mass="11063">SAGACINADLLFYQLRKQQMYQPQPGWGLFALKLLVAVAMMSAVLLGLMHFMPAWDQGHMLERFMRLGVLVVAGVVVYFGMLLLQGFRLRDFNRKSLG</sequence>
<evidence type="ECO:0000256" key="10">
    <source>
        <dbReference type="SAM" id="Phobius"/>
    </source>
</evidence>
<reference evidence="11 12" key="1">
    <citation type="submission" date="2019-05" db="EMBL/GenBank/DDBJ databases">
        <title>Pseudomonas edaphica sp. nov., isolated from rhizospheric soil of Cistus ladanifer L. in Spain.</title>
        <authorList>
            <person name="Peix A."/>
        </authorList>
    </citation>
    <scope>NUCLEOTIDE SEQUENCE [LARGE SCALE GENOMIC DNA]</scope>
    <source>
        <strain evidence="11 12">RD25</strain>
    </source>
</reference>
<comment type="caution">
    <text evidence="11">The sequence shown here is derived from an EMBL/GenBank/DDBJ whole genome shotgun (WGS) entry which is preliminary data.</text>
</comment>
<organism evidence="11 12">
    <name type="scientific">Pseudomonas edaphica</name>
    <dbReference type="NCBI Taxonomy" id="2006980"/>
    <lineage>
        <taxon>Bacteria</taxon>
        <taxon>Pseudomonadati</taxon>
        <taxon>Pseudomonadota</taxon>
        <taxon>Gammaproteobacteria</taxon>
        <taxon>Pseudomonadales</taxon>
        <taxon>Pseudomonadaceae</taxon>
        <taxon>Pseudomonas</taxon>
    </lineage>
</organism>
<evidence type="ECO:0000313" key="12">
    <source>
        <dbReference type="Proteomes" id="UP000304941"/>
    </source>
</evidence>
<evidence type="ECO:0000256" key="1">
    <source>
        <dbReference type="ARBA" id="ARBA00004651"/>
    </source>
</evidence>
<evidence type="ECO:0000256" key="3">
    <source>
        <dbReference type="ARBA" id="ARBA00022692"/>
    </source>
</evidence>
<dbReference type="RefSeq" id="WP_276614757.1">
    <property type="nucleotide sequence ID" value="NZ_VBVZ01000442.1"/>
</dbReference>
<evidence type="ECO:0000256" key="7">
    <source>
        <dbReference type="ARBA" id="ARBA00023136"/>
    </source>
</evidence>
<comment type="subcellular location">
    <subcellularLocation>
        <location evidence="1">Cell membrane</location>
        <topology evidence="1">Multi-pass membrane protein</topology>
    </subcellularLocation>
</comment>
<comment type="similarity">
    <text evidence="9">Belongs to the MurJ/MviN family.</text>
</comment>
<feature type="non-terminal residue" evidence="11">
    <location>
        <position position="1"/>
    </location>
</feature>
<evidence type="ECO:0000256" key="4">
    <source>
        <dbReference type="ARBA" id="ARBA00022960"/>
    </source>
</evidence>
<dbReference type="PANTHER" id="PTHR47019">
    <property type="entry name" value="LIPID II FLIPPASE MURJ"/>
    <property type="match status" value="1"/>
</dbReference>
<feature type="transmembrane region" description="Helical" evidence="10">
    <location>
        <begin position="64"/>
        <end position="84"/>
    </location>
</feature>
<dbReference type="Proteomes" id="UP000304941">
    <property type="component" value="Unassembled WGS sequence"/>
</dbReference>
<accession>A0ABY2TZB3</accession>
<evidence type="ECO:0000256" key="2">
    <source>
        <dbReference type="ARBA" id="ARBA00022475"/>
    </source>
</evidence>
<evidence type="ECO:0000256" key="8">
    <source>
        <dbReference type="ARBA" id="ARBA00060041"/>
    </source>
</evidence>
<keyword evidence="6 10" id="KW-1133">Transmembrane helix</keyword>
<dbReference type="PANTHER" id="PTHR47019:SF1">
    <property type="entry name" value="LIPID II FLIPPASE MURJ"/>
    <property type="match status" value="1"/>
</dbReference>
<evidence type="ECO:0000256" key="9">
    <source>
        <dbReference type="ARBA" id="ARBA00061532"/>
    </source>
</evidence>
<comment type="function">
    <text evidence="8">Involved in peptidoglycan biosynthesis. Transports lipid-linked peptidoglycan precursors from the inner to the outer leaflet of the cytoplasmic membrane.</text>
</comment>
<keyword evidence="2" id="KW-1003">Cell membrane</keyword>
<evidence type="ECO:0000256" key="5">
    <source>
        <dbReference type="ARBA" id="ARBA00022984"/>
    </source>
</evidence>
<feature type="transmembrane region" description="Helical" evidence="10">
    <location>
        <begin position="26"/>
        <end position="52"/>
    </location>
</feature>
<dbReference type="Pfam" id="PF03023">
    <property type="entry name" value="MurJ"/>
    <property type="match status" value="1"/>
</dbReference>
<keyword evidence="4" id="KW-0133">Cell shape</keyword>
<proteinExistence type="inferred from homology"/>
<name>A0ABY2TZB3_9PSED</name>
<keyword evidence="3 10" id="KW-0812">Transmembrane</keyword>
<gene>
    <name evidence="11" type="ORF">FEM54_23675</name>
</gene>
<keyword evidence="7 10" id="KW-0472">Membrane</keyword>
<dbReference type="InterPro" id="IPR051050">
    <property type="entry name" value="Lipid_II_flippase_MurJ/MviN"/>
</dbReference>
<evidence type="ECO:0000313" key="11">
    <source>
        <dbReference type="EMBL" id="TLG89065.1"/>
    </source>
</evidence>
<evidence type="ECO:0000256" key="6">
    <source>
        <dbReference type="ARBA" id="ARBA00022989"/>
    </source>
</evidence>
<keyword evidence="12" id="KW-1185">Reference proteome</keyword>
<dbReference type="EMBL" id="VBVZ01000442">
    <property type="protein sequence ID" value="TLG89065.1"/>
    <property type="molecule type" value="Genomic_DNA"/>
</dbReference>
<keyword evidence="5" id="KW-0573">Peptidoglycan synthesis</keyword>